<dbReference type="InterPro" id="IPR013740">
    <property type="entry name" value="Redoxin"/>
</dbReference>
<evidence type="ECO:0000256" key="6">
    <source>
        <dbReference type="ARBA" id="ARBA00022748"/>
    </source>
</evidence>
<dbReference type="GO" id="GO:0015036">
    <property type="term" value="F:disulfide oxidoreductase activity"/>
    <property type="evidence" value="ECO:0007669"/>
    <property type="project" value="InterPro"/>
</dbReference>
<dbReference type="CDD" id="cd03010">
    <property type="entry name" value="TlpA_like_DsbE"/>
    <property type="match status" value="1"/>
</dbReference>
<feature type="domain" description="Thioredoxin" evidence="11">
    <location>
        <begin position="41"/>
        <end position="179"/>
    </location>
</feature>
<dbReference type="NCBIfam" id="TIGR00385">
    <property type="entry name" value="dsbE"/>
    <property type="match status" value="1"/>
</dbReference>
<dbReference type="PROSITE" id="PS51352">
    <property type="entry name" value="THIOREDOXIN_2"/>
    <property type="match status" value="1"/>
</dbReference>
<dbReference type="PANTHER" id="PTHR42852">
    <property type="entry name" value="THIOL:DISULFIDE INTERCHANGE PROTEIN DSBE"/>
    <property type="match status" value="1"/>
</dbReference>
<evidence type="ECO:0000256" key="1">
    <source>
        <dbReference type="ARBA" id="ARBA00003330"/>
    </source>
</evidence>
<sequence length="183" mass="20328">MSLVQSFFARPKFLIPLIVFLSVAGFFAAGLKLDSTRVPSPLVGKSAPSFNLPLLHLEQASFRPEDMKGQAWLLNVWASWCVACREEHEVLFELKDRGIPIVGLNYQDEPDDALRWLQDLGNPYLVTPIADKQGAAAIDWGVYGVPETFVIDRSGVIVYKHIGPITYNDVTSVILPLIEDSKS</sequence>
<organism evidence="12 13">
    <name type="scientific">Geodia barretti</name>
    <name type="common">Barrett's horny sponge</name>
    <dbReference type="NCBI Taxonomy" id="519541"/>
    <lineage>
        <taxon>Eukaryota</taxon>
        <taxon>Metazoa</taxon>
        <taxon>Porifera</taxon>
        <taxon>Demospongiae</taxon>
        <taxon>Heteroscleromorpha</taxon>
        <taxon>Tetractinellida</taxon>
        <taxon>Astrophorina</taxon>
        <taxon>Geodiidae</taxon>
        <taxon>Geodia</taxon>
    </lineage>
</organism>
<dbReference type="EMBL" id="CASHTH010002987">
    <property type="protein sequence ID" value="CAI8038412.1"/>
    <property type="molecule type" value="Genomic_DNA"/>
</dbReference>
<evidence type="ECO:0000256" key="10">
    <source>
        <dbReference type="ARBA" id="ARBA00033191"/>
    </source>
</evidence>
<accession>A0AA35X5H0</accession>
<dbReference type="InterPro" id="IPR013766">
    <property type="entry name" value="Thioredoxin_domain"/>
</dbReference>
<evidence type="ECO:0000256" key="7">
    <source>
        <dbReference type="ARBA" id="ARBA00023157"/>
    </source>
</evidence>
<dbReference type="PANTHER" id="PTHR42852:SF6">
    <property type="entry name" value="THIOL:DISULFIDE INTERCHANGE PROTEIN DSBE"/>
    <property type="match status" value="1"/>
</dbReference>
<keyword evidence="13" id="KW-1185">Reference proteome</keyword>
<evidence type="ECO:0000256" key="9">
    <source>
        <dbReference type="ARBA" id="ARBA00031861"/>
    </source>
</evidence>
<dbReference type="Gene3D" id="3.40.30.10">
    <property type="entry name" value="Glutaredoxin"/>
    <property type="match status" value="1"/>
</dbReference>
<keyword evidence="7" id="KW-1015">Disulfide bond</keyword>
<gene>
    <name evidence="12" type="ORF">GBAR_LOCUS21420</name>
</gene>
<evidence type="ECO:0000256" key="3">
    <source>
        <dbReference type="ARBA" id="ARBA00007758"/>
    </source>
</evidence>
<comment type="function">
    <text evidence="1">Thiol-specific peroxidase that catalyzes the reduction of hydrogen peroxide and organic hydroperoxides to water and alcohols, respectively. Plays a role in cell protection against oxidative stress by detoxifying peroxides and as sensor of hydrogen peroxide-mediated signaling events.</text>
</comment>
<comment type="similarity">
    <text evidence="3">Belongs to the thioredoxin family. DsbE subfamily.</text>
</comment>
<comment type="caution">
    <text evidence="12">The sequence shown here is derived from an EMBL/GenBank/DDBJ whole genome shotgun (WGS) entry which is preliminary data.</text>
</comment>
<dbReference type="InterPro" id="IPR017937">
    <property type="entry name" value="Thioredoxin_CS"/>
</dbReference>
<evidence type="ECO:0000259" key="11">
    <source>
        <dbReference type="PROSITE" id="PS51352"/>
    </source>
</evidence>
<dbReference type="InterPro" id="IPR036249">
    <property type="entry name" value="Thioredoxin-like_sf"/>
</dbReference>
<evidence type="ECO:0000313" key="13">
    <source>
        <dbReference type="Proteomes" id="UP001174909"/>
    </source>
</evidence>
<dbReference type="AlphaFoldDB" id="A0AA35X5H0"/>
<name>A0AA35X5H0_GEOBA</name>
<comment type="subcellular location">
    <subcellularLocation>
        <location evidence="2">Cell envelope</location>
    </subcellularLocation>
</comment>
<reference evidence="12" key="1">
    <citation type="submission" date="2023-03" db="EMBL/GenBank/DDBJ databases">
        <authorList>
            <person name="Steffen K."/>
            <person name="Cardenas P."/>
        </authorList>
    </citation>
    <scope>NUCLEOTIDE SEQUENCE</scope>
</reference>
<keyword evidence="8" id="KW-0676">Redox-active center</keyword>
<dbReference type="InterPro" id="IPR004799">
    <property type="entry name" value="Periplasmic_diS_OxRdtase_DsbE"/>
</dbReference>
<evidence type="ECO:0000313" key="12">
    <source>
        <dbReference type="EMBL" id="CAI8038412.1"/>
    </source>
</evidence>
<evidence type="ECO:0000256" key="8">
    <source>
        <dbReference type="ARBA" id="ARBA00023284"/>
    </source>
</evidence>
<proteinExistence type="inferred from homology"/>
<dbReference type="Proteomes" id="UP001174909">
    <property type="component" value="Unassembled WGS sequence"/>
</dbReference>
<dbReference type="GO" id="GO:0017004">
    <property type="term" value="P:cytochrome complex assembly"/>
    <property type="evidence" value="ECO:0007669"/>
    <property type="project" value="UniProtKB-KW"/>
</dbReference>
<dbReference type="Pfam" id="PF08534">
    <property type="entry name" value="Redoxin"/>
    <property type="match status" value="1"/>
</dbReference>
<dbReference type="SUPFAM" id="SSF52833">
    <property type="entry name" value="Thioredoxin-like"/>
    <property type="match status" value="1"/>
</dbReference>
<keyword evidence="6" id="KW-0201">Cytochrome c-type biogenesis</keyword>
<dbReference type="PROSITE" id="PS00194">
    <property type="entry name" value="THIOREDOXIN_1"/>
    <property type="match status" value="1"/>
</dbReference>
<evidence type="ECO:0000256" key="2">
    <source>
        <dbReference type="ARBA" id="ARBA00004196"/>
    </source>
</evidence>
<protein>
    <recommendedName>
        <fullName evidence="5">Peroxiredoxin-5, mitochondrial</fullName>
    </recommendedName>
    <alternativeName>
        <fullName evidence="9">Peroxiredoxin V</fullName>
    </alternativeName>
    <alternativeName>
        <fullName evidence="10">Thioredoxin-dependent peroxiredoxin 5</fullName>
    </alternativeName>
</protein>
<dbReference type="InterPro" id="IPR050553">
    <property type="entry name" value="Thioredoxin_ResA/DsbE_sf"/>
</dbReference>
<evidence type="ECO:0000256" key="5">
    <source>
        <dbReference type="ARBA" id="ARBA00014329"/>
    </source>
</evidence>
<evidence type="ECO:0000256" key="4">
    <source>
        <dbReference type="ARBA" id="ARBA00010505"/>
    </source>
</evidence>
<comment type="similarity">
    <text evidence="4">Belongs to the peroxiredoxin family. Prx5 subfamily.</text>
</comment>